<keyword evidence="2" id="KW-1185">Reference proteome</keyword>
<dbReference type="AlphaFoldDB" id="A0AAD6N6T1"/>
<reference evidence="1" key="1">
    <citation type="journal article" date="2023" name="IMA Fungus">
        <title>Comparative genomic study of the Penicillium genus elucidates a diverse pangenome and 15 lateral gene transfer events.</title>
        <authorList>
            <person name="Petersen C."/>
            <person name="Sorensen T."/>
            <person name="Nielsen M.R."/>
            <person name="Sondergaard T.E."/>
            <person name="Sorensen J.L."/>
            <person name="Fitzpatrick D.A."/>
            <person name="Frisvad J.C."/>
            <person name="Nielsen K.L."/>
        </authorList>
    </citation>
    <scope>NUCLEOTIDE SEQUENCE</scope>
    <source>
        <strain evidence="1">IBT 15450</strain>
    </source>
</reference>
<gene>
    <name evidence="1" type="ORF">N7460_009836</name>
</gene>
<protein>
    <submittedName>
        <fullName evidence="1">Uncharacterized protein</fullName>
    </submittedName>
</protein>
<name>A0AAD6N6T1_PENCN</name>
<accession>A0AAD6N6T1</accession>
<dbReference type="SUPFAM" id="SSF56059">
    <property type="entry name" value="Glutathione synthetase ATP-binding domain-like"/>
    <property type="match status" value="1"/>
</dbReference>
<evidence type="ECO:0000313" key="1">
    <source>
        <dbReference type="EMBL" id="KAJ6035661.1"/>
    </source>
</evidence>
<proteinExistence type="predicted"/>
<reference evidence="1" key="2">
    <citation type="submission" date="2023-01" db="EMBL/GenBank/DDBJ databases">
        <authorList>
            <person name="Petersen C."/>
        </authorList>
    </citation>
    <scope>NUCLEOTIDE SEQUENCE</scope>
    <source>
        <strain evidence="1">IBT 15450</strain>
    </source>
</reference>
<evidence type="ECO:0000313" key="2">
    <source>
        <dbReference type="Proteomes" id="UP001219568"/>
    </source>
</evidence>
<comment type="caution">
    <text evidence="1">The sequence shown here is derived from an EMBL/GenBank/DDBJ whole genome shotgun (WGS) entry which is preliminary data.</text>
</comment>
<sequence length="503" mass="56832">MRQISHELRCICAIHSDEGQTIISSPGNVDAITRKCLREALHKNLVKVCPADTWTGNCHLSNCPYPILINNKHQIQLEDLNKVLVKAITDIVSRWWIDATAKFPERMPLQPMEEKLLRWLEAQNIDSMRPFTKFCGSWRPDFLIEKQTGLANKEAEAFRICEINARFCWNGYMMSALGQKALLDMGICRNGIVGGTDPRKIIDGLQQLYNPEIPLYLLKGDEHGYDIHLYTHYARNVLGQHIRFITPDDLILIPCNQSSHGYKLCCVADPQFLVDGAGVTLLRNEAGEIVEEIHQVGLELHQREILGLSYEMLQQLSLRCFNDMRTLLLVHDKRMLGIVLEELDSLMARKVLLPTEASLLKKGICHTILPGSTKMARFIEMCRLQPSFKDDYILKPVRGGKGEGIIFGDNVTYESWMSRLEELTSPYLSPNGSTNVVQRNIRQAKYDVLLREHVGIQSLPLVGTYHSVHGEFLGIGVWRSSPGPICAISHGGAWMCSMIQTGS</sequence>
<organism evidence="1 2">
    <name type="scientific">Penicillium canescens</name>
    <dbReference type="NCBI Taxonomy" id="5083"/>
    <lineage>
        <taxon>Eukaryota</taxon>
        <taxon>Fungi</taxon>
        <taxon>Dikarya</taxon>
        <taxon>Ascomycota</taxon>
        <taxon>Pezizomycotina</taxon>
        <taxon>Eurotiomycetes</taxon>
        <taxon>Eurotiomycetidae</taxon>
        <taxon>Eurotiales</taxon>
        <taxon>Aspergillaceae</taxon>
        <taxon>Penicillium</taxon>
    </lineage>
</organism>
<dbReference type="Proteomes" id="UP001219568">
    <property type="component" value="Unassembled WGS sequence"/>
</dbReference>
<dbReference type="EMBL" id="JAQJZL010000010">
    <property type="protein sequence ID" value="KAJ6035661.1"/>
    <property type="molecule type" value="Genomic_DNA"/>
</dbReference>